<sequence>MKNYLKVLLGQLVIVLFGFSETYGQSVLDPYYFSGSGPVGTARYTSMGGAFATLGGDISGVSTNPAGGAVFVNHQIDLSLGIAGFETQVDRGEGTRFQINMPSAGVMFSIPVAESKWKAINFGLTSSRIKNFGRNIEYSDQVNAPNSFVDFLLADAGTIPPSELADNSFFGAMAYDTYILEWDENTGSYYTYAGGSSEQRVIYKRAGRNTDYDLNFSANYDNRLYLGVNLGVGNMEIKDEMQNIESFNDTLEKVEFRDDLIRSGSALLFKLGAIYRVNKNIRVSAFYHAPRHYRLLTTYTARLESGFEDNSGYRINDGFEFEYLLRLPSRYGGGVAVVLPKAGVFSIEAEKTRLQNAFLGYYDPGDGAFDADKSFFNSENVDIAQNYVDLISIRAGAEIKISNVALRAGINYQSQPFANKTDALLSRYKPRMFYTGGIGLRLNKNTSLDFFGTYASYRENFFPYSGGLNKEIKISEISIGTGLSLYF</sequence>
<keyword evidence="7" id="KW-0998">Cell outer membrane</keyword>
<keyword evidence="9" id="KW-1185">Reference proteome</keyword>
<evidence type="ECO:0000256" key="3">
    <source>
        <dbReference type="ARBA" id="ARBA00022452"/>
    </source>
</evidence>
<evidence type="ECO:0008006" key="10">
    <source>
        <dbReference type="Google" id="ProtNLM"/>
    </source>
</evidence>
<evidence type="ECO:0000256" key="2">
    <source>
        <dbReference type="ARBA" id="ARBA00008163"/>
    </source>
</evidence>
<dbReference type="PANTHER" id="PTHR35093">
    <property type="entry name" value="OUTER MEMBRANE PROTEIN NMB0088-RELATED"/>
    <property type="match status" value="1"/>
</dbReference>
<comment type="subcellular location">
    <subcellularLocation>
        <location evidence="1">Cell outer membrane</location>
        <topology evidence="1">Multi-pass membrane protein</topology>
    </subcellularLocation>
</comment>
<protein>
    <recommendedName>
        <fullName evidence="10">Transporter</fullName>
    </recommendedName>
</protein>
<dbReference type="SUPFAM" id="SSF56935">
    <property type="entry name" value="Porins"/>
    <property type="match status" value="1"/>
</dbReference>
<dbReference type="RefSeq" id="WP_147013731.1">
    <property type="nucleotide sequence ID" value="NZ_VORB01000003.1"/>
</dbReference>
<evidence type="ECO:0000256" key="4">
    <source>
        <dbReference type="ARBA" id="ARBA00022692"/>
    </source>
</evidence>
<keyword evidence="5" id="KW-0732">Signal</keyword>
<evidence type="ECO:0000313" key="8">
    <source>
        <dbReference type="EMBL" id="TXC81735.1"/>
    </source>
</evidence>
<organism evidence="8 9">
    <name type="scientific">Luteibaculum oceani</name>
    <dbReference type="NCBI Taxonomy" id="1294296"/>
    <lineage>
        <taxon>Bacteria</taxon>
        <taxon>Pseudomonadati</taxon>
        <taxon>Bacteroidota</taxon>
        <taxon>Flavobacteriia</taxon>
        <taxon>Flavobacteriales</taxon>
        <taxon>Luteibaculaceae</taxon>
        <taxon>Luteibaculum</taxon>
    </lineage>
</organism>
<evidence type="ECO:0000313" key="9">
    <source>
        <dbReference type="Proteomes" id="UP000321168"/>
    </source>
</evidence>
<keyword evidence="4" id="KW-0812">Transmembrane</keyword>
<dbReference type="GO" id="GO:0009279">
    <property type="term" value="C:cell outer membrane"/>
    <property type="evidence" value="ECO:0007669"/>
    <property type="project" value="UniProtKB-SubCell"/>
</dbReference>
<proteinExistence type="inferred from homology"/>
<dbReference type="Pfam" id="PF03349">
    <property type="entry name" value="Toluene_X"/>
    <property type="match status" value="1"/>
</dbReference>
<comment type="caution">
    <text evidence="8">The sequence shown here is derived from an EMBL/GenBank/DDBJ whole genome shotgun (WGS) entry which is preliminary data.</text>
</comment>
<evidence type="ECO:0000256" key="6">
    <source>
        <dbReference type="ARBA" id="ARBA00023136"/>
    </source>
</evidence>
<dbReference type="GO" id="GO:0015483">
    <property type="term" value="F:long-chain fatty acid transporting porin activity"/>
    <property type="evidence" value="ECO:0007669"/>
    <property type="project" value="TreeGrafter"/>
</dbReference>
<evidence type="ECO:0000256" key="1">
    <source>
        <dbReference type="ARBA" id="ARBA00004571"/>
    </source>
</evidence>
<dbReference type="PANTHER" id="PTHR35093:SF8">
    <property type="entry name" value="OUTER MEMBRANE PROTEIN NMB0088-RELATED"/>
    <property type="match status" value="1"/>
</dbReference>
<evidence type="ECO:0000256" key="5">
    <source>
        <dbReference type="ARBA" id="ARBA00022729"/>
    </source>
</evidence>
<dbReference type="EMBL" id="VORB01000003">
    <property type="protein sequence ID" value="TXC81735.1"/>
    <property type="molecule type" value="Genomic_DNA"/>
</dbReference>
<dbReference type="Proteomes" id="UP000321168">
    <property type="component" value="Unassembled WGS sequence"/>
</dbReference>
<gene>
    <name evidence="8" type="ORF">FRX97_04255</name>
</gene>
<dbReference type="OrthoDB" id="9765571at2"/>
<reference evidence="8 9" key="1">
    <citation type="submission" date="2019-08" db="EMBL/GenBank/DDBJ databases">
        <title>Genome of Luteibaculum oceani JCM 18817.</title>
        <authorList>
            <person name="Bowman J.P."/>
        </authorList>
    </citation>
    <scope>NUCLEOTIDE SEQUENCE [LARGE SCALE GENOMIC DNA]</scope>
    <source>
        <strain evidence="8 9">JCM 18817</strain>
    </source>
</reference>
<keyword evidence="6" id="KW-0472">Membrane</keyword>
<evidence type="ECO:0000256" key="7">
    <source>
        <dbReference type="ARBA" id="ARBA00023237"/>
    </source>
</evidence>
<dbReference type="AlphaFoldDB" id="A0A5C6VDI1"/>
<keyword evidence="3" id="KW-1134">Transmembrane beta strand</keyword>
<name>A0A5C6VDI1_9FLAO</name>
<accession>A0A5C6VDI1</accession>
<dbReference type="Gene3D" id="2.40.160.60">
    <property type="entry name" value="Outer membrane protein transport protein (OMPP1/FadL/TodX)"/>
    <property type="match status" value="1"/>
</dbReference>
<comment type="similarity">
    <text evidence="2">Belongs to the OmpP1/FadL family.</text>
</comment>
<dbReference type="InterPro" id="IPR005017">
    <property type="entry name" value="OMPP1/FadL/TodX"/>
</dbReference>